<sequence length="231" mass="25709">MANPRQRRKAKSSSHTKPSSSAKRHAKKKLARAPTVKGPEVLKQAWDGKLTVRQNYAKLGLLPTLSGHQSGGLAPTDPYYVSRTSGPSPNSELSSHPRKGMARILRDEEGNVVEVQEAEEAEEETAWGKPLSDWDSREKVDDEEAMMPKRLIPRDGQAEVVEALSNLASTAEPVTRHASDAEKDWLRVLVDKYNDDYDAMAKDRSRNVWQKTSGEIRRAIKKAGGVESLRK</sequence>
<evidence type="ECO:0000313" key="2">
    <source>
        <dbReference type="Proteomes" id="UP000245626"/>
    </source>
</evidence>
<keyword evidence="2" id="KW-1185">Reference proteome</keyword>
<name>A0ACD0NZN3_9BASI</name>
<proteinExistence type="predicted"/>
<accession>A0ACD0NZN3</accession>
<protein>
    <submittedName>
        <fullName evidence="1">Uncharacterized protein</fullName>
    </submittedName>
</protein>
<evidence type="ECO:0000313" key="1">
    <source>
        <dbReference type="EMBL" id="PWN51281.1"/>
    </source>
</evidence>
<dbReference type="Proteomes" id="UP000245626">
    <property type="component" value="Unassembled WGS sequence"/>
</dbReference>
<organism evidence="1 2">
    <name type="scientific">Violaceomyces palustris</name>
    <dbReference type="NCBI Taxonomy" id="1673888"/>
    <lineage>
        <taxon>Eukaryota</taxon>
        <taxon>Fungi</taxon>
        <taxon>Dikarya</taxon>
        <taxon>Basidiomycota</taxon>
        <taxon>Ustilaginomycotina</taxon>
        <taxon>Ustilaginomycetes</taxon>
        <taxon>Violaceomycetales</taxon>
        <taxon>Violaceomycetaceae</taxon>
        <taxon>Violaceomyces</taxon>
    </lineage>
</organism>
<reference evidence="1 2" key="1">
    <citation type="journal article" date="2018" name="Mol. Biol. Evol.">
        <title>Broad Genomic Sampling Reveals a Smut Pathogenic Ancestry of the Fungal Clade Ustilaginomycotina.</title>
        <authorList>
            <person name="Kijpornyongpan T."/>
            <person name="Mondo S.J."/>
            <person name="Barry K."/>
            <person name="Sandor L."/>
            <person name="Lee J."/>
            <person name="Lipzen A."/>
            <person name="Pangilinan J."/>
            <person name="LaButti K."/>
            <person name="Hainaut M."/>
            <person name="Henrissat B."/>
            <person name="Grigoriev I.V."/>
            <person name="Spatafora J.W."/>
            <person name="Aime M.C."/>
        </authorList>
    </citation>
    <scope>NUCLEOTIDE SEQUENCE [LARGE SCALE GENOMIC DNA]</scope>
    <source>
        <strain evidence="1 2">SA 807</strain>
    </source>
</reference>
<gene>
    <name evidence="1" type="ORF">IE53DRAFT_57150</name>
</gene>
<dbReference type="EMBL" id="KZ819856">
    <property type="protein sequence ID" value="PWN51281.1"/>
    <property type="molecule type" value="Genomic_DNA"/>
</dbReference>